<dbReference type="InterPro" id="IPR021042">
    <property type="entry name" value="Herpes_UL139_cytomegalovirus"/>
</dbReference>
<evidence type="ECO:0000313" key="3">
    <source>
        <dbReference type="EMBL" id="KAK1616759.1"/>
    </source>
</evidence>
<dbReference type="Proteomes" id="UP001231189">
    <property type="component" value="Unassembled WGS sequence"/>
</dbReference>
<keyword evidence="4" id="KW-1185">Reference proteome</keyword>
<dbReference type="AlphaFoldDB" id="A0AAD8VRP7"/>
<proteinExistence type="predicted"/>
<reference evidence="3" key="1">
    <citation type="submission" date="2023-07" db="EMBL/GenBank/DDBJ databases">
        <title>A chromosome-level genome assembly of Lolium multiflorum.</title>
        <authorList>
            <person name="Chen Y."/>
            <person name="Copetti D."/>
            <person name="Kolliker R."/>
            <person name="Studer B."/>
        </authorList>
    </citation>
    <scope>NUCLEOTIDE SEQUENCE</scope>
    <source>
        <strain evidence="3">02402/16</strain>
        <tissue evidence="3">Leaf</tissue>
    </source>
</reference>
<keyword evidence="1" id="KW-0175">Coiled coil</keyword>
<protein>
    <submittedName>
        <fullName evidence="3">Uncharacterized protein</fullName>
    </submittedName>
</protein>
<accession>A0AAD8VRP7</accession>
<dbReference type="PANTHER" id="PTHR37214:SF2">
    <property type="entry name" value="CYTOMEGALOVIRUS UL139 PROTEIN"/>
    <property type="match status" value="1"/>
</dbReference>
<dbReference type="Pfam" id="PF12507">
    <property type="entry name" value="HCMV_UL139"/>
    <property type="match status" value="1"/>
</dbReference>
<feature type="coiled-coil region" evidence="1">
    <location>
        <begin position="151"/>
        <end position="178"/>
    </location>
</feature>
<organism evidence="3 4">
    <name type="scientific">Lolium multiflorum</name>
    <name type="common">Italian ryegrass</name>
    <name type="synonym">Lolium perenne subsp. multiflorum</name>
    <dbReference type="NCBI Taxonomy" id="4521"/>
    <lineage>
        <taxon>Eukaryota</taxon>
        <taxon>Viridiplantae</taxon>
        <taxon>Streptophyta</taxon>
        <taxon>Embryophyta</taxon>
        <taxon>Tracheophyta</taxon>
        <taxon>Spermatophyta</taxon>
        <taxon>Magnoliopsida</taxon>
        <taxon>Liliopsida</taxon>
        <taxon>Poales</taxon>
        <taxon>Poaceae</taxon>
        <taxon>BOP clade</taxon>
        <taxon>Pooideae</taxon>
        <taxon>Poodae</taxon>
        <taxon>Poeae</taxon>
        <taxon>Poeae Chloroplast Group 2 (Poeae type)</taxon>
        <taxon>Loliodinae</taxon>
        <taxon>Loliinae</taxon>
        <taxon>Lolium</taxon>
    </lineage>
</organism>
<evidence type="ECO:0000256" key="2">
    <source>
        <dbReference type="SAM" id="MobiDB-lite"/>
    </source>
</evidence>
<feature type="region of interest" description="Disordered" evidence="2">
    <location>
        <begin position="52"/>
        <end position="78"/>
    </location>
</feature>
<name>A0AAD8VRP7_LOLMU</name>
<feature type="coiled-coil region" evidence="1">
    <location>
        <begin position="221"/>
        <end position="295"/>
    </location>
</feature>
<comment type="caution">
    <text evidence="3">The sequence shown here is derived from an EMBL/GenBank/DDBJ whole genome shotgun (WGS) entry which is preliminary data.</text>
</comment>
<evidence type="ECO:0000256" key="1">
    <source>
        <dbReference type="SAM" id="Coils"/>
    </source>
</evidence>
<sequence>MRPRPSSWLQARRATGGHNKLWRGVVPGRRHSSAVACAAAKQEQLAGVAKQEQPGCGRRPAQGDLGLSGHHLNPSPTAAAGRIGGGMELSAAFEERVRQMEDARNHRISLLQVSPPPPFPLFSSLQPQTLTPSPLVPQAEKEIQAAKYRLLEAKIAAARRLERRRLLLERRAAEFASRALAARADIDATHARRLLLARDLSSTRCEIEEAERKEGDWDRFYESKRKEMEDFQAMSQQFEAEARKEVQRLKDLVSQLQSALQELQSNGMYSNDAEITAAEARKSDLTAKKAKLEESLVSARQFRALLQQQLQKAFASQVGDQKAAQN</sequence>
<evidence type="ECO:0000313" key="4">
    <source>
        <dbReference type="Proteomes" id="UP001231189"/>
    </source>
</evidence>
<dbReference type="PANTHER" id="PTHR37214">
    <property type="entry name" value="CYTOMEGALOVIRUS UL139 PROTEIN"/>
    <property type="match status" value="1"/>
</dbReference>
<dbReference type="EMBL" id="JAUUTY010000006">
    <property type="protein sequence ID" value="KAK1616759.1"/>
    <property type="molecule type" value="Genomic_DNA"/>
</dbReference>
<gene>
    <name evidence="3" type="ORF">QYE76_022276</name>
</gene>